<proteinExistence type="predicted"/>
<reference evidence="2" key="1">
    <citation type="submission" date="2018-01" db="EMBL/GenBank/DDBJ databases">
        <title>An insight into the sialome of Amazonian anophelines.</title>
        <authorList>
            <person name="Ribeiro J.M."/>
            <person name="Scarpassa V."/>
            <person name="Calvo E."/>
        </authorList>
    </citation>
    <scope>NUCLEOTIDE SEQUENCE</scope>
</reference>
<evidence type="ECO:0000313" key="2">
    <source>
        <dbReference type="EMBL" id="MBW70853.1"/>
    </source>
</evidence>
<dbReference type="AlphaFoldDB" id="A0A2M4CZW6"/>
<feature type="chain" id="PRO_5014792173" evidence="1">
    <location>
        <begin position="25"/>
        <end position="76"/>
    </location>
</feature>
<name>A0A2M4CZW6_ANODA</name>
<organism evidence="2">
    <name type="scientific">Anopheles darlingi</name>
    <name type="common">Mosquito</name>
    <dbReference type="NCBI Taxonomy" id="43151"/>
    <lineage>
        <taxon>Eukaryota</taxon>
        <taxon>Metazoa</taxon>
        <taxon>Ecdysozoa</taxon>
        <taxon>Arthropoda</taxon>
        <taxon>Hexapoda</taxon>
        <taxon>Insecta</taxon>
        <taxon>Pterygota</taxon>
        <taxon>Neoptera</taxon>
        <taxon>Endopterygota</taxon>
        <taxon>Diptera</taxon>
        <taxon>Nematocera</taxon>
        <taxon>Culicoidea</taxon>
        <taxon>Culicidae</taxon>
        <taxon>Anophelinae</taxon>
        <taxon>Anopheles</taxon>
    </lineage>
</organism>
<keyword evidence="1" id="KW-0732">Signal</keyword>
<evidence type="ECO:0000256" key="1">
    <source>
        <dbReference type="SAM" id="SignalP"/>
    </source>
</evidence>
<accession>A0A2M4CZW6</accession>
<feature type="signal peptide" evidence="1">
    <location>
        <begin position="1"/>
        <end position="24"/>
    </location>
</feature>
<dbReference type="EMBL" id="GGFL01006675">
    <property type="protein sequence ID" value="MBW70853.1"/>
    <property type="molecule type" value="Transcribed_RNA"/>
</dbReference>
<sequence length="76" mass="7881">MSVSLLLLLLLLLMMMSMMGQVAAFPVPAEATTYSSVADIGTLANGAAGFVGQLWNTGARLGGEFIRRGFGFLGVA</sequence>
<protein>
    <submittedName>
        <fullName evidence="2">Putative secreted protein</fullName>
    </submittedName>
</protein>